<feature type="domain" description="DprA winged helix" evidence="3">
    <location>
        <begin position="290"/>
        <end position="346"/>
    </location>
</feature>
<protein>
    <submittedName>
        <fullName evidence="4">DNA processing protein</fullName>
    </submittedName>
</protein>
<dbReference type="PANTHER" id="PTHR43022:SF1">
    <property type="entry name" value="PROTEIN SMF"/>
    <property type="match status" value="1"/>
</dbReference>
<evidence type="ECO:0000256" key="1">
    <source>
        <dbReference type="ARBA" id="ARBA00006525"/>
    </source>
</evidence>
<feature type="domain" description="Smf/DprA SLOG" evidence="2">
    <location>
        <begin position="71"/>
        <end position="276"/>
    </location>
</feature>
<reference evidence="5" key="1">
    <citation type="submission" date="2017-02" db="EMBL/GenBank/DDBJ databases">
        <authorList>
            <person name="Varghese N."/>
            <person name="Submissions S."/>
        </authorList>
    </citation>
    <scope>NUCLEOTIDE SEQUENCE [LARGE SCALE GENOMIC DNA]</scope>
    <source>
        <strain evidence="5">ATCC 27094</strain>
    </source>
</reference>
<dbReference type="NCBIfam" id="TIGR00732">
    <property type="entry name" value="dprA"/>
    <property type="match status" value="1"/>
</dbReference>
<accession>A0A1T4KMF3</accession>
<dbReference type="Pfam" id="PF17782">
    <property type="entry name" value="WHD_DprA"/>
    <property type="match status" value="1"/>
</dbReference>
<dbReference type="RefSeq" id="WP_085932724.1">
    <property type="nucleotide sequence ID" value="NZ_FUWJ01000001.1"/>
</dbReference>
<proteinExistence type="inferred from homology"/>
<dbReference type="InterPro" id="IPR057666">
    <property type="entry name" value="DrpA_SLOG"/>
</dbReference>
<organism evidence="4 5">
    <name type="scientific">Enhydrobacter aerosaccus</name>
    <dbReference type="NCBI Taxonomy" id="225324"/>
    <lineage>
        <taxon>Bacteria</taxon>
        <taxon>Pseudomonadati</taxon>
        <taxon>Pseudomonadota</taxon>
        <taxon>Alphaproteobacteria</taxon>
        <taxon>Hyphomicrobiales</taxon>
        <taxon>Enhydrobacter</taxon>
    </lineage>
</organism>
<gene>
    <name evidence="4" type="ORF">SAMN02745126_01050</name>
</gene>
<dbReference type="InterPro" id="IPR041614">
    <property type="entry name" value="DprA_WH"/>
</dbReference>
<dbReference type="Proteomes" id="UP000190092">
    <property type="component" value="Unassembled WGS sequence"/>
</dbReference>
<comment type="similarity">
    <text evidence="1">Belongs to the DprA/Smf family.</text>
</comment>
<keyword evidence="5" id="KW-1185">Reference proteome</keyword>
<dbReference type="Pfam" id="PF21102">
    <property type="entry name" value="DprA_N"/>
    <property type="match status" value="1"/>
</dbReference>
<evidence type="ECO:0000259" key="3">
    <source>
        <dbReference type="Pfam" id="PF17782"/>
    </source>
</evidence>
<sequence>MFDGSETCELDPGERRARLRLARTPRIGPVSFHEALDHFGSARRACQELDVVPDSRIAHEEQGLAARGGQFLVLGDSAYPPALAALPDAPPVLSAIGDLGLLARETVAVVGARNASMAGYRLAADFAAGLGQAGFAVASGLARGIDTAAHEAALATGTIAVLAGGIDQVYPPQNASLQAAIARQGLLLSEAAWGSPPVARAFPRRNRIVSGLSKGVVVIEAAAKSGSLITAHRAAEQGREVFVVPGSPLDCRYEGSNTLIREGAILARDVNDIISVFGRPPAPVQRSDKPAKKLHDTEAAKVMEAMGSAPTAVDELVRRCQVSAATVAEVLLALELEGRLERHRGNRVSLI</sequence>
<dbReference type="PANTHER" id="PTHR43022">
    <property type="entry name" value="PROTEIN SMF"/>
    <property type="match status" value="1"/>
</dbReference>
<name>A0A1T4KMF3_9HYPH</name>
<dbReference type="SUPFAM" id="SSF102405">
    <property type="entry name" value="MCP/YpsA-like"/>
    <property type="match status" value="1"/>
</dbReference>
<dbReference type="InterPro" id="IPR003488">
    <property type="entry name" value="DprA"/>
</dbReference>
<evidence type="ECO:0000313" key="4">
    <source>
        <dbReference type="EMBL" id="SJZ43622.1"/>
    </source>
</evidence>
<dbReference type="Pfam" id="PF02481">
    <property type="entry name" value="DNA_processg_A"/>
    <property type="match status" value="1"/>
</dbReference>
<dbReference type="InterPro" id="IPR036388">
    <property type="entry name" value="WH-like_DNA-bd_sf"/>
</dbReference>
<evidence type="ECO:0000259" key="2">
    <source>
        <dbReference type="Pfam" id="PF02481"/>
    </source>
</evidence>
<dbReference type="Gene3D" id="1.10.10.10">
    <property type="entry name" value="Winged helix-like DNA-binding domain superfamily/Winged helix DNA-binding domain"/>
    <property type="match status" value="1"/>
</dbReference>
<dbReference type="STRING" id="225324.SAMN02745126_01050"/>
<dbReference type="Gene3D" id="3.40.50.450">
    <property type="match status" value="1"/>
</dbReference>
<dbReference type="AlphaFoldDB" id="A0A1T4KMF3"/>
<dbReference type="EMBL" id="FUWJ01000001">
    <property type="protein sequence ID" value="SJZ43622.1"/>
    <property type="molecule type" value="Genomic_DNA"/>
</dbReference>
<dbReference type="OrthoDB" id="9785707at2"/>
<dbReference type="GO" id="GO:0009294">
    <property type="term" value="P:DNA-mediated transformation"/>
    <property type="evidence" value="ECO:0007669"/>
    <property type="project" value="InterPro"/>
</dbReference>
<evidence type="ECO:0000313" key="5">
    <source>
        <dbReference type="Proteomes" id="UP000190092"/>
    </source>
</evidence>